<dbReference type="AlphaFoldDB" id="A0A0D2NFH9"/>
<sequence>MRIEASAAFTSSRPLFPLFIFLFFIPGFHARNLQQCSSSCGDLTNISYPFRLQGDPAGCGDVDFQLSCQNNTAILNFRGGKYYVKGISYDKRTIRVVDVNLAHGTCGLPYKSLSMSEATDDGRFPSLITFWQANFVNCSNTIPELTDSKVPCLNGDTSHIYVNFSNRNLFGYEIPRNCKVISRIPTSSENEMNYPYNETTLKLLATGFDLRWSVECRNCHTFGLSCVYESKNDPRIFRCETMYEEDYKTLLTAAIAYLVSRSLIDKALLVRFILAPLVVFVFLLHKCLTTRKKVGNAEHVGDLQMLPKPIPCSPQGHTRNLPSDSPKQVLIAASIERSTLT</sequence>
<feature type="domain" description="Wall-associated receptor kinase galacturonan-binding" evidence="12">
    <location>
        <begin position="36"/>
        <end position="98"/>
    </location>
</feature>
<keyword evidence="4 11" id="KW-0732">Signal</keyword>
<evidence type="ECO:0000256" key="6">
    <source>
        <dbReference type="ARBA" id="ARBA00023136"/>
    </source>
</evidence>
<dbReference type="Gramene" id="KJB31487">
    <property type="protein sequence ID" value="KJB31487"/>
    <property type="gene ID" value="B456_005G193900"/>
</dbReference>
<keyword evidence="3 10" id="KW-0812">Transmembrane</keyword>
<dbReference type="InterPro" id="IPR025287">
    <property type="entry name" value="WAK_GUB"/>
</dbReference>
<keyword evidence="7" id="KW-0325">Glycoprotein</keyword>
<dbReference type="InterPro" id="IPR032872">
    <property type="entry name" value="WAK_assoc_C"/>
</dbReference>
<evidence type="ECO:0000256" key="2">
    <source>
        <dbReference type="ARBA" id="ARBA00012513"/>
    </source>
</evidence>
<dbReference type="STRING" id="29730.A0A0D2NFH9"/>
<evidence type="ECO:0000256" key="5">
    <source>
        <dbReference type="ARBA" id="ARBA00022989"/>
    </source>
</evidence>
<evidence type="ECO:0000313" key="15">
    <source>
        <dbReference type="Proteomes" id="UP000032304"/>
    </source>
</evidence>
<dbReference type="GO" id="GO:0030247">
    <property type="term" value="F:polysaccharide binding"/>
    <property type="evidence" value="ECO:0007669"/>
    <property type="project" value="InterPro"/>
</dbReference>
<gene>
    <name evidence="14" type="ORF">B456_005G193900</name>
</gene>
<feature type="domain" description="Wall-associated receptor kinase C-terminal" evidence="13">
    <location>
        <begin position="163"/>
        <end position="233"/>
    </location>
</feature>
<evidence type="ECO:0000256" key="10">
    <source>
        <dbReference type="SAM" id="Phobius"/>
    </source>
</evidence>
<evidence type="ECO:0000256" key="8">
    <source>
        <dbReference type="ARBA" id="ARBA00047899"/>
    </source>
</evidence>
<proteinExistence type="predicted"/>
<dbReference type="EC" id="2.7.11.1" evidence="2"/>
<evidence type="ECO:0000259" key="12">
    <source>
        <dbReference type="Pfam" id="PF13947"/>
    </source>
</evidence>
<dbReference type="GO" id="GO:0016020">
    <property type="term" value="C:membrane"/>
    <property type="evidence" value="ECO:0007669"/>
    <property type="project" value="UniProtKB-SubCell"/>
</dbReference>
<evidence type="ECO:0000256" key="9">
    <source>
        <dbReference type="ARBA" id="ARBA00048679"/>
    </source>
</evidence>
<dbReference type="PANTHER" id="PTHR33138:SF59">
    <property type="entry name" value="LEAF RUST 10 DISEASE-RESISTANCE LOCUS RECEPTOR-LIKE PROTEIN KINASE-LIKE 1.2"/>
    <property type="match status" value="1"/>
</dbReference>
<accession>A0A0D2NFH9</accession>
<dbReference type="EMBL" id="CM001744">
    <property type="protein sequence ID" value="KJB31487.1"/>
    <property type="molecule type" value="Genomic_DNA"/>
</dbReference>
<evidence type="ECO:0000256" key="3">
    <source>
        <dbReference type="ARBA" id="ARBA00022692"/>
    </source>
</evidence>
<name>A0A0D2NFH9_GOSRA</name>
<comment type="subcellular location">
    <subcellularLocation>
        <location evidence="1">Membrane</location>
        <topology evidence="1">Single-pass membrane protein</topology>
    </subcellularLocation>
</comment>
<keyword evidence="6 10" id="KW-0472">Membrane</keyword>
<dbReference type="Pfam" id="PF13947">
    <property type="entry name" value="GUB_WAK_bind"/>
    <property type="match status" value="1"/>
</dbReference>
<protein>
    <recommendedName>
        <fullName evidence="2">non-specific serine/threonine protein kinase</fullName>
        <ecNumber evidence="2">2.7.11.1</ecNumber>
    </recommendedName>
</protein>
<feature type="chain" id="PRO_5002248557" description="non-specific serine/threonine protein kinase" evidence="11">
    <location>
        <begin position="31"/>
        <end position="341"/>
    </location>
</feature>
<dbReference type="eggNOG" id="KOG1187">
    <property type="taxonomic scope" value="Eukaryota"/>
</dbReference>
<dbReference type="OMA" id="WNSLREP"/>
<dbReference type="PANTHER" id="PTHR33138">
    <property type="entry name" value="OS01G0690200 PROTEIN"/>
    <property type="match status" value="1"/>
</dbReference>
<dbReference type="GO" id="GO:0004674">
    <property type="term" value="F:protein serine/threonine kinase activity"/>
    <property type="evidence" value="ECO:0007669"/>
    <property type="project" value="UniProtKB-KW"/>
</dbReference>
<comment type="catalytic activity">
    <reaction evidence="9">
        <text>L-seryl-[protein] + ATP = O-phospho-L-seryl-[protein] + ADP + H(+)</text>
        <dbReference type="Rhea" id="RHEA:17989"/>
        <dbReference type="Rhea" id="RHEA-COMP:9863"/>
        <dbReference type="Rhea" id="RHEA-COMP:11604"/>
        <dbReference type="ChEBI" id="CHEBI:15378"/>
        <dbReference type="ChEBI" id="CHEBI:29999"/>
        <dbReference type="ChEBI" id="CHEBI:30616"/>
        <dbReference type="ChEBI" id="CHEBI:83421"/>
        <dbReference type="ChEBI" id="CHEBI:456216"/>
        <dbReference type="EC" id="2.7.11.1"/>
    </reaction>
</comment>
<dbReference type="Pfam" id="PF14380">
    <property type="entry name" value="WAK_assoc"/>
    <property type="match status" value="1"/>
</dbReference>
<evidence type="ECO:0000256" key="1">
    <source>
        <dbReference type="ARBA" id="ARBA00004167"/>
    </source>
</evidence>
<feature type="transmembrane region" description="Helical" evidence="10">
    <location>
        <begin position="268"/>
        <end position="284"/>
    </location>
</feature>
<evidence type="ECO:0000259" key="13">
    <source>
        <dbReference type="Pfam" id="PF14380"/>
    </source>
</evidence>
<evidence type="ECO:0000256" key="11">
    <source>
        <dbReference type="SAM" id="SignalP"/>
    </source>
</evidence>
<reference evidence="14 15" key="1">
    <citation type="journal article" date="2012" name="Nature">
        <title>Repeated polyploidization of Gossypium genomes and the evolution of spinnable cotton fibres.</title>
        <authorList>
            <person name="Paterson A.H."/>
            <person name="Wendel J.F."/>
            <person name="Gundlach H."/>
            <person name="Guo H."/>
            <person name="Jenkins J."/>
            <person name="Jin D."/>
            <person name="Llewellyn D."/>
            <person name="Showmaker K.C."/>
            <person name="Shu S."/>
            <person name="Udall J."/>
            <person name="Yoo M.J."/>
            <person name="Byers R."/>
            <person name="Chen W."/>
            <person name="Doron-Faigenboim A."/>
            <person name="Duke M.V."/>
            <person name="Gong L."/>
            <person name="Grimwood J."/>
            <person name="Grover C."/>
            <person name="Grupp K."/>
            <person name="Hu G."/>
            <person name="Lee T.H."/>
            <person name="Li J."/>
            <person name="Lin L."/>
            <person name="Liu T."/>
            <person name="Marler B.S."/>
            <person name="Page J.T."/>
            <person name="Roberts A.W."/>
            <person name="Romanel E."/>
            <person name="Sanders W.S."/>
            <person name="Szadkowski E."/>
            <person name="Tan X."/>
            <person name="Tang H."/>
            <person name="Xu C."/>
            <person name="Wang J."/>
            <person name="Wang Z."/>
            <person name="Zhang D."/>
            <person name="Zhang L."/>
            <person name="Ashrafi H."/>
            <person name="Bedon F."/>
            <person name="Bowers J.E."/>
            <person name="Brubaker C.L."/>
            <person name="Chee P.W."/>
            <person name="Das S."/>
            <person name="Gingle A.R."/>
            <person name="Haigler C.H."/>
            <person name="Harker D."/>
            <person name="Hoffmann L.V."/>
            <person name="Hovav R."/>
            <person name="Jones D.C."/>
            <person name="Lemke C."/>
            <person name="Mansoor S."/>
            <person name="ur Rahman M."/>
            <person name="Rainville L.N."/>
            <person name="Rambani A."/>
            <person name="Reddy U.K."/>
            <person name="Rong J.K."/>
            <person name="Saranga Y."/>
            <person name="Scheffler B.E."/>
            <person name="Scheffler J.A."/>
            <person name="Stelly D.M."/>
            <person name="Triplett B.A."/>
            <person name="Van Deynze A."/>
            <person name="Vaslin M.F."/>
            <person name="Waghmare V.N."/>
            <person name="Walford S.A."/>
            <person name="Wright R.J."/>
            <person name="Zaki E.A."/>
            <person name="Zhang T."/>
            <person name="Dennis E.S."/>
            <person name="Mayer K.F."/>
            <person name="Peterson D.G."/>
            <person name="Rokhsar D.S."/>
            <person name="Wang X."/>
            <person name="Schmutz J."/>
        </authorList>
    </citation>
    <scope>NUCLEOTIDE SEQUENCE [LARGE SCALE GENOMIC DNA]</scope>
</reference>
<organism evidence="14 15">
    <name type="scientific">Gossypium raimondii</name>
    <name type="common">Peruvian cotton</name>
    <name type="synonym">Gossypium klotzschianum subsp. raimondii</name>
    <dbReference type="NCBI Taxonomy" id="29730"/>
    <lineage>
        <taxon>Eukaryota</taxon>
        <taxon>Viridiplantae</taxon>
        <taxon>Streptophyta</taxon>
        <taxon>Embryophyta</taxon>
        <taxon>Tracheophyta</taxon>
        <taxon>Spermatophyta</taxon>
        <taxon>Magnoliopsida</taxon>
        <taxon>eudicotyledons</taxon>
        <taxon>Gunneridae</taxon>
        <taxon>Pentapetalae</taxon>
        <taxon>rosids</taxon>
        <taxon>malvids</taxon>
        <taxon>Malvales</taxon>
        <taxon>Malvaceae</taxon>
        <taxon>Malvoideae</taxon>
        <taxon>Gossypium</taxon>
    </lineage>
</organism>
<evidence type="ECO:0000256" key="4">
    <source>
        <dbReference type="ARBA" id="ARBA00022729"/>
    </source>
</evidence>
<dbReference type="Proteomes" id="UP000032304">
    <property type="component" value="Chromosome 5"/>
</dbReference>
<evidence type="ECO:0000256" key="7">
    <source>
        <dbReference type="ARBA" id="ARBA00023180"/>
    </source>
</evidence>
<feature type="signal peptide" evidence="11">
    <location>
        <begin position="1"/>
        <end position="30"/>
    </location>
</feature>
<keyword evidence="5 10" id="KW-1133">Transmembrane helix</keyword>
<keyword evidence="15" id="KW-1185">Reference proteome</keyword>
<evidence type="ECO:0000313" key="14">
    <source>
        <dbReference type="EMBL" id="KJB31487.1"/>
    </source>
</evidence>
<comment type="catalytic activity">
    <reaction evidence="8">
        <text>L-threonyl-[protein] + ATP = O-phospho-L-threonyl-[protein] + ADP + H(+)</text>
        <dbReference type="Rhea" id="RHEA:46608"/>
        <dbReference type="Rhea" id="RHEA-COMP:11060"/>
        <dbReference type="Rhea" id="RHEA-COMP:11605"/>
        <dbReference type="ChEBI" id="CHEBI:15378"/>
        <dbReference type="ChEBI" id="CHEBI:30013"/>
        <dbReference type="ChEBI" id="CHEBI:30616"/>
        <dbReference type="ChEBI" id="CHEBI:61977"/>
        <dbReference type="ChEBI" id="CHEBI:456216"/>
        <dbReference type="EC" id="2.7.11.1"/>
    </reaction>
</comment>